<organism evidence="1 2">
    <name type="scientific">Gonium pectorale</name>
    <name type="common">Green alga</name>
    <dbReference type="NCBI Taxonomy" id="33097"/>
    <lineage>
        <taxon>Eukaryota</taxon>
        <taxon>Viridiplantae</taxon>
        <taxon>Chlorophyta</taxon>
        <taxon>core chlorophytes</taxon>
        <taxon>Chlorophyceae</taxon>
        <taxon>CS clade</taxon>
        <taxon>Chlamydomonadales</taxon>
        <taxon>Volvocaceae</taxon>
        <taxon>Gonium</taxon>
    </lineage>
</organism>
<dbReference type="AlphaFoldDB" id="A0A150GYE2"/>
<name>A0A150GYE2_GONPE</name>
<sequence>MPCIQGLRVAAGLLQGGFDVALEASPNVDAFGLELLTVDGCPLDTGHALELRRRNQGALAECDRRLAQSLERLSDLFARRAGEAGTGLALSACGTLAPREQGAAPDPAVGAFNAALLNMRVALGDRYILALHLHKAACLNASSLHDAIHAFHGANGRLAVALRNAGLAMAGAVALDSSYTVCLAGGAPAGPTCATVADPAPPDATARAPAAALAAVRTARPAALGLVSRAVDQLNAALYRVGFAAAAASGPAGFAAMLTHVLGELRELVVQAGGEGAVDAYRPSVQFSRGADLSVSFSLDPHLELVASLATAAASSGGGAGGEGGGGGGGVPAQPPPRFPGCLSPPVRRGWLLLHALLAEHNAAVRQLGQLARVQEAFEEGIRNRLACISQEAAAAGLSMRSAAAASRALARNHAELTACSRGALTAIEATARLVADELEEAVQLASIQCGPYPTYGDSRDRPGGV</sequence>
<gene>
    <name evidence="1" type="ORF">GPECTOR_4g923</name>
</gene>
<accession>A0A150GYE2</accession>
<dbReference type="OrthoDB" id="549911at2759"/>
<comment type="caution">
    <text evidence="1">The sequence shown here is derived from an EMBL/GenBank/DDBJ whole genome shotgun (WGS) entry which is preliminary data.</text>
</comment>
<keyword evidence="2" id="KW-1185">Reference proteome</keyword>
<evidence type="ECO:0000313" key="2">
    <source>
        <dbReference type="Proteomes" id="UP000075714"/>
    </source>
</evidence>
<protein>
    <submittedName>
        <fullName evidence="1">Uncharacterized protein</fullName>
    </submittedName>
</protein>
<dbReference type="Proteomes" id="UP000075714">
    <property type="component" value="Unassembled WGS sequence"/>
</dbReference>
<reference evidence="2" key="1">
    <citation type="journal article" date="2016" name="Nat. Commun.">
        <title>The Gonium pectorale genome demonstrates co-option of cell cycle regulation during the evolution of multicellularity.</title>
        <authorList>
            <person name="Hanschen E.R."/>
            <person name="Marriage T.N."/>
            <person name="Ferris P.J."/>
            <person name="Hamaji T."/>
            <person name="Toyoda A."/>
            <person name="Fujiyama A."/>
            <person name="Neme R."/>
            <person name="Noguchi H."/>
            <person name="Minakuchi Y."/>
            <person name="Suzuki M."/>
            <person name="Kawai-Toyooka H."/>
            <person name="Smith D.R."/>
            <person name="Sparks H."/>
            <person name="Anderson J."/>
            <person name="Bakaric R."/>
            <person name="Luria V."/>
            <person name="Karger A."/>
            <person name="Kirschner M.W."/>
            <person name="Durand P.M."/>
            <person name="Michod R.E."/>
            <person name="Nozaki H."/>
            <person name="Olson B.J."/>
        </authorList>
    </citation>
    <scope>NUCLEOTIDE SEQUENCE [LARGE SCALE GENOMIC DNA]</scope>
    <source>
        <strain evidence="2">NIES-2863</strain>
    </source>
</reference>
<proteinExistence type="predicted"/>
<dbReference type="EMBL" id="LSYV01000005">
    <property type="protein sequence ID" value="KXZ54851.1"/>
    <property type="molecule type" value="Genomic_DNA"/>
</dbReference>
<evidence type="ECO:0000313" key="1">
    <source>
        <dbReference type="EMBL" id="KXZ54851.1"/>
    </source>
</evidence>